<dbReference type="PANTHER" id="PTHR43685:SF2">
    <property type="entry name" value="GLYCOSYLTRANSFERASE 2-LIKE DOMAIN-CONTAINING PROTEIN"/>
    <property type="match status" value="1"/>
</dbReference>
<protein>
    <submittedName>
        <fullName evidence="2">COG1216 Predicted glycosyltransferases</fullName>
    </submittedName>
</protein>
<dbReference type="InterPro" id="IPR001173">
    <property type="entry name" value="Glyco_trans_2-like"/>
</dbReference>
<dbReference type="GO" id="GO:0016740">
    <property type="term" value="F:transferase activity"/>
    <property type="evidence" value="ECO:0007669"/>
    <property type="project" value="UniProtKB-KW"/>
</dbReference>
<reference evidence="2" key="1">
    <citation type="submission" date="2020-04" db="EMBL/GenBank/DDBJ databases">
        <authorList>
            <person name="Chiriac C."/>
            <person name="Salcher M."/>
            <person name="Ghai R."/>
            <person name="Kavagutti S V."/>
        </authorList>
    </citation>
    <scope>NUCLEOTIDE SEQUENCE</scope>
</reference>
<dbReference type="Pfam" id="PF00535">
    <property type="entry name" value="Glycos_transf_2"/>
    <property type="match status" value="1"/>
</dbReference>
<evidence type="ECO:0000259" key="1">
    <source>
        <dbReference type="Pfam" id="PF00535"/>
    </source>
</evidence>
<feature type="domain" description="Glycosyltransferase 2-like" evidence="1">
    <location>
        <begin position="9"/>
        <end position="120"/>
    </location>
</feature>
<dbReference type="EMBL" id="LR796697">
    <property type="protein sequence ID" value="CAB4160006.1"/>
    <property type="molecule type" value="Genomic_DNA"/>
</dbReference>
<name>A0A6J5NQP6_9CAUD</name>
<dbReference type="InterPro" id="IPR050834">
    <property type="entry name" value="Glycosyltransf_2"/>
</dbReference>
<keyword evidence="2" id="KW-0808">Transferase</keyword>
<evidence type="ECO:0000313" key="2">
    <source>
        <dbReference type="EMBL" id="CAB4160006.1"/>
    </source>
</evidence>
<dbReference type="PANTHER" id="PTHR43685">
    <property type="entry name" value="GLYCOSYLTRANSFERASE"/>
    <property type="match status" value="1"/>
</dbReference>
<proteinExistence type="predicted"/>
<accession>A0A6J5NQP6</accession>
<dbReference type="InterPro" id="IPR029044">
    <property type="entry name" value="Nucleotide-diphossugar_trans"/>
</dbReference>
<dbReference type="Gene3D" id="3.90.550.10">
    <property type="entry name" value="Spore Coat Polysaccharide Biosynthesis Protein SpsA, Chain A"/>
    <property type="match status" value="1"/>
</dbReference>
<gene>
    <name evidence="2" type="ORF">UFOVP723_33</name>
</gene>
<organism evidence="2">
    <name type="scientific">uncultured Caudovirales phage</name>
    <dbReference type="NCBI Taxonomy" id="2100421"/>
    <lineage>
        <taxon>Viruses</taxon>
        <taxon>Duplodnaviria</taxon>
        <taxon>Heunggongvirae</taxon>
        <taxon>Uroviricota</taxon>
        <taxon>Caudoviricetes</taxon>
        <taxon>Peduoviridae</taxon>
        <taxon>Maltschvirus</taxon>
        <taxon>Maltschvirus maltsch</taxon>
    </lineage>
</organism>
<sequence length="287" mass="33164">MIQSNPITFCISTYNNLPYLKLAIQSVRKNSFYKTAPFIVHAENCTDGTNEWLSENKDTYNLTLLIEPESIKVRGIGGGMNFCADHVETEYIMFLHSDFYVSENWDINLLKIFEKYPDEKMWISSHRIEPNIFGNSASRPGTMIIDTDIWGAYHDNFNSNEFERYANEFIQLNSDFEIAKGEGVSGLIRKCDWDEIGGNDPQFAPASWDDMDLFLRMHQAGFKFVLTGSSVVWHFGARGSHRLEENNGKTSERQRISEQYNLHKFLQKWKGIPKYNEVGMIIGVEHE</sequence>
<dbReference type="SUPFAM" id="SSF53448">
    <property type="entry name" value="Nucleotide-diphospho-sugar transferases"/>
    <property type="match status" value="1"/>
</dbReference>